<protein>
    <recommendedName>
        <fullName evidence="3">Reverse transcriptase domain-containing protein</fullName>
    </recommendedName>
</protein>
<dbReference type="EMBL" id="BGZK01000291">
    <property type="protein sequence ID" value="GBP34619.1"/>
    <property type="molecule type" value="Genomic_DNA"/>
</dbReference>
<dbReference type="Proteomes" id="UP000299102">
    <property type="component" value="Unassembled WGS sequence"/>
</dbReference>
<evidence type="ECO:0000313" key="2">
    <source>
        <dbReference type="Proteomes" id="UP000299102"/>
    </source>
</evidence>
<reference evidence="1 2" key="1">
    <citation type="journal article" date="2019" name="Commun. Biol.">
        <title>The bagworm genome reveals a unique fibroin gene that provides high tensile strength.</title>
        <authorList>
            <person name="Kono N."/>
            <person name="Nakamura H."/>
            <person name="Ohtoshi R."/>
            <person name="Tomita M."/>
            <person name="Numata K."/>
            <person name="Arakawa K."/>
        </authorList>
    </citation>
    <scope>NUCLEOTIDE SEQUENCE [LARGE SCALE GENOMIC DNA]</scope>
</reference>
<dbReference type="OrthoDB" id="425681at2759"/>
<keyword evidence="2" id="KW-1185">Reference proteome</keyword>
<accession>A0A4C1V7F5</accession>
<sequence length="204" mass="23853">MYRGIKVGIDYFLEVCRTKALCQPWRQQAKRVTTEPERIKFGEFRDQNIKDNCLYDLREYECELRMDNLSVKHLLYTENQVMLAPSACELQEMEIKINDSIKKKGMKANVSKTKVIVFERGESTIECDISICIHKRHIQRNVNAKKKENGPLLAIMNSKSAFVYPQRVLTPTLIYGSESWAWKNKNENRTDVVEIRSLRSVECL</sequence>
<proteinExistence type="predicted"/>
<evidence type="ECO:0008006" key="3">
    <source>
        <dbReference type="Google" id="ProtNLM"/>
    </source>
</evidence>
<comment type="caution">
    <text evidence="1">The sequence shown here is derived from an EMBL/GenBank/DDBJ whole genome shotgun (WGS) entry which is preliminary data.</text>
</comment>
<organism evidence="1 2">
    <name type="scientific">Eumeta variegata</name>
    <name type="common">Bagworm moth</name>
    <name type="synonym">Eumeta japonica</name>
    <dbReference type="NCBI Taxonomy" id="151549"/>
    <lineage>
        <taxon>Eukaryota</taxon>
        <taxon>Metazoa</taxon>
        <taxon>Ecdysozoa</taxon>
        <taxon>Arthropoda</taxon>
        <taxon>Hexapoda</taxon>
        <taxon>Insecta</taxon>
        <taxon>Pterygota</taxon>
        <taxon>Neoptera</taxon>
        <taxon>Endopterygota</taxon>
        <taxon>Lepidoptera</taxon>
        <taxon>Glossata</taxon>
        <taxon>Ditrysia</taxon>
        <taxon>Tineoidea</taxon>
        <taxon>Psychidae</taxon>
        <taxon>Oiketicinae</taxon>
        <taxon>Eumeta</taxon>
    </lineage>
</organism>
<name>A0A4C1V7F5_EUMVA</name>
<evidence type="ECO:0000313" key="1">
    <source>
        <dbReference type="EMBL" id="GBP34619.1"/>
    </source>
</evidence>
<gene>
    <name evidence="1" type="ORF">EVAR_19010_1</name>
</gene>
<dbReference type="AlphaFoldDB" id="A0A4C1V7F5"/>